<comment type="subcellular location">
    <subcellularLocation>
        <location evidence="1">Membrane</location>
        <topology evidence="1">Multi-pass membrane protein</topology>
    </subcellularLocation>
</comment>
<organism evidence="6 7">
    <name type="scientific">Acidaminobacter hydrogenoformans DSM 2784</name>
    <dbReference type="NCBI Taxonomy" id="1120920"/>
    <lineage>
        <taxon>Bacteria</taxon>
        <taxon>Bacillati</taxon>
        <taxon>Bacillota</taxon>
        <taxon>Clostridia</taxon>
        <taxon>Peptostreptococcales</taxon>
        <taxon>Acidaminobacteraceae</taxon>
        <taxon>Acidaminobacter</taxon>
    </lineage>
</organism>
<evidence type="ECO:0000256" key="4">
    <source>
        <dbReference type="ARBA" id="ARBA00023136"/>
    </source>
</evidence>
<evidence type="ECO:0008006" key="8">
    <source>
        <dbReference type="Google" id="ProtNLM"/>
    </source>
</evidence>
<evidence type="ECO:0000256" key="3">
    <source>
        <dbReference type="ARBA" id="ARBA00022989"/>
    </source>
</evidence>
<sequence length="315" mass="35815">MKKVITVIATFFMLVMLSLAVDQVLTWGRLLDGIVDWLDIVLYVVLGLLFLIYVLLPILRWQAYPTPETLSAALRGSLKQKRKLLRQVRRHVTEETERAEVDALLKSQDEAAVQTYLEGYYKKRSAAAKAAAGASATQCFAVVAANQNSVLDAVMILIFNISMIHKIYSSFRMRDSFLNIGRYYRNTVLQASVTGLFESLDDEIVEILSSRSLELTRKIPFADVIMSSILQGFANGYMTYYYGYLSILSFERTLYGTDESDVTLRRRARRDTRSFMMSMVGKPLDQLAKRMKPSFGTFFNFGKKSPDDLDGEPEF</sequence>
<evidence type="ECO:0000313" key="6">
    <source>
        <dbReference type="EMBL" id="SCZ81467.1"/>
    </source>
</evidence>
<dbReference type="RefSeq" id="WP_092592556.1">
    <property type="nucleotide sequence ID" value="NZ_FMWL01000019.1"/>
</dbReference>
<dbReference type="STRING" id="1120920.SAMN03080599_02801"/>
<keyword evidence="3 5" id="KW-1133">Transmembrane helix</keyword>
<evidence type="ECO:0000256" key="2">
    <source>
        <dbReference type="ARBA" id="ARBA00022692"/>
    </source>
</evidence>
<evidence type="ECO:0000256" key="1">
    <source>
        <dbReference type="ARBA" id="ARBA00004141"/>
    </source>
</evidence>
<keyword evidence="2 5" id="KW-0812">Transmembrane</keyword>
<dbReference type="Proteomes" id="UP000199208">
    <property type="component" value="Unassembled WGS sequence"/>
</dbReference>
<feature type="transmembrane region" description="Helical" evidence="5">
    <location>
        <begin position="40"/>
        <end position="59"/>
    </location>
</feature>
<evidence type="ECO:0000313" key="7">
    <source>
        <dbReference type="Proteomes" id="UP000199208"/>
    </source>
</evidence>
<accession>A0A1G5S5T0</accession>
<name>A0A1G5S5T0_9FIRM</name>
<keyword evidence="4 5" id="KW-0472">Membrane</keyword>
<dbReference type="InterPro" id="IPR021147">
    <property type="entry name" value="DUF697"/>
</dbReference>
<dbReference type="GO" id="GO:0016020">
    <property type="term" value="C:membrane"/>
    <property type="evidence" value="ECO:0007669"/>
    <property type="project" value="UniProtKB-SubCell"/>
</dbReference>
<proteinExistence type="predicted"/>
<gene>
    <name evidence="6" type="ORF">SAMN03080599_02801</name>
</gene>
<evidence type="ECO:0000256" key="5">
    <source>
        <dbReference type="SAM" id="Phobius"/>
    </source>
</evidence>
<dbReference type="Pfam" id="PF05128">
    <property type="entry name" value="DUF697"/>
    <property type="match status" value="1"/>
</dbReference>
<dbReference type="AlphaFoldDB" id="A0A1G5S5T0"/>
<keyword evidence="7" id="KW-1185">Reference proteome</keyword>
<dbReference type="EMBL" id="FMWL01000019">
    <property type="protein sequence ID" value="SCZ81467.1"/>
    <property type="molecule type" value="Genomic_DNA"/>
</dbReference>
<reference evidence="6 7" key="1">
    <citation type="submission" date="2016-10" db="EMBL/GenBank/DDBJ databases">
        <authorList>
            <person name="de Groot N.N."/>
        </authorList>
    </citation>
    <scope>NUCLEOTIDE SEQUENCE [LARGE SCALE GENOMIC DNA]</scope>
    <source>
        <strain evidence="6 7">DSM 2784</strain>
    </source>
</reference>
<protein>
    <recommendedName>
        <fullName evidence="8">DUF697 domain-containing protein</fullName>
    </recommendedName>
</protein>